<evidence type="ECO:0000256" key="9">
    <source>
        <dbReference type="PIRSR" id="PIRSR001529-2"/>
    </source>
</evidence>
<dbReference type="GeneID" id="13698424"/>
<dbReference type="EC" id="6.1.1.11" evidence="7"/>
<feature type="binding site" evidence="8">
    <location>
        <position position="260"/>
    </location>
    <ligand>
        <name>L-serine</name>
        <dbReference type="ChEBI" id="CHEBI:33384"/>
    </ligand>
</feature>
<feature type="domain" description="Aminoacyl-transfer RNA synthetases class-II family profile" evidence="11">
    <location>
        <begin position="138"/>
        <end position="408"/>
    </location>
</feature>
<evidence type="ECO:0000313" key="13">
    <source>
        <dbReference type="Proteomes" id="UP000006100"/>
    </source>
</evidence>
<feature type="binding site" evidence="7">
    <location>
        <position position="276"/>
    </location>
    <ligand>
        <name>ATP</name>
        <dbReference type="ChEBI" id="CHEBI:30616"/>
    </ligand>
</feature>
<dbReference type="STRING" id="1229909.NSED_08310"/>
<dbReference type="eggNOG" id="arCOG00403">
    <property type="taxonomic scope" value="Archaea"/>
</dbReference>
<dbReference type="InterPro" id="IPR006195">
    <property type="entry name" value="aa-tRNA-synth_II"/>
</dbReference>
<keyword evidence="5 7" id="KW-0648">Protein biosynthesis</keyword>
<dbReference type="NCBIfam" id="TIGR00414">
    <property type="entry name" value="serS"/>
    <property type="match status" value="1"/>
</dbReference>
<evidence type="ECO:0000313" key="12">
    <source>
        <dbReference type="EMBL" id="AFS83454.1"/>
    </source>
</evidence>
<dbReference type="GO" id="GO:0004828">
    <property type="term" value="F:serine-tRNA ligase activity"/>
    <property type="evidence" value="ECO:0007669"/>
    <property type="project" value="UniProtKB-UniRule"/>
</dbReference>
<dbReference type="HAMAP" id="MF_00176">
    <property type="entry name" value="Ser_tRNA_synth_type1"/>
    <property type="match status" value="1"/>
</dbReference>
<dbReference type="GO" id="GO:0006434">
    <property type="term" value="P:seryl-tRNA aminoacylation"/>
    <property type="evidence" value="ECO:0007669"/>
    <property type="project" value="UniProtKB-UniRule"/>
</dbReference>
<protein>
    <recommendedName>
        <fullName evidence="7">Serine--tRNA ligase</fullName>
        <ecNumber evidence="7">6.1.1.11</ecNumber>
    </recommendedName>
    <alternativeName>
        <fullName evidence="7">Seryl-tRNA synthetase</fullName>
        <shortName evidence="7">SerRS</shortName>
    </alternativeName>
    <alternativeName>
        <fullName evidence="7">Seryl-tRNA(Ser/Sec) synthetase</fullName>
    </alternativeName>
</protein>
<comment type="function">
    <text evidence="7">Catalyzes the attachment of serine to tRNA(Ser). Is also able to aminoacylate tRNA(Sec) with serine, to form the misacylated tRNA L-seryl-tRNA(Sec), which will be further converted into selenocysteinyl-tRNA(Sec).</text>
</comment>
<dbReference type="InterPro" id="IPR010978">
    <property type="entry name" value="tRNA-bd_arm"/>
</dbReference>
<dbReference type="OrthoDB" id="35932at2157"/>
<sequence>MLDPKLIKEKPQIIRDMLKARSVDFNLDGLIESDQKRREFIIKTDELRKKKNQVALEISQKKKAGEDASLILSEMKNVSAELAKLESEQENIENTYSRLALTIPNLVHDSVPIGTDESANQEVRKWGNVPNFDFKINDHIDISENLDLVDLERAAKVAGARFYYLKNDLVRLNQSLIHYGLDFLAKKEYSLVQPPYMINRESMEGAVIADDFEEVIYKVEDEDLYMIGTSEHAMAAMRSKEILEGKDLPLRYAGVSPCFRKEAGAHGRDQKGIFRVHQFDKIEQFVFSRPEDSWKEHERMLSVAEEFYQNLEIPHRVMLLSTGDMGKVSAKTYDIEAWMAGQNAYREIVSCSNCLDYQARRLKIRFRDKTNEDTQYVHTLNSTLIATTRILVSIMENFQTKDGHIRIPSVLQNYMGNQKEI</sequence>
<accession>K0BDD8</accession>
<evidence type="ECO:0000256" key="3">
    <source>
        <dbReference type="ARBA" id="ARBA00022741"/>
    </source>
</evidence>
<dbReference type="PIRSF" id="PIRSF001529">
    <property type="entry name" value="Ser-tRNA-synth_IIa"/>
    <property type="match status" value="1"/>
</dbReference>
<keyword evidence="2 7" id="KW-0436">Ligase</keyword>
<dbReference type="KEGG" id="nir:NSED_08310"/>
<comment type="pathway">
    <text evidence="7">Aminoacyl-tRNA biosynthesis; selenocysteinyl-tRNA(Sec) biosynthesis; L-seryl-tRNA(Sec) from L-serine and tRNA(Sec): step 1/1.</text>
</comment>
<comment type="catalytic activity">
    <reaction evidence="7">
        <text>tRNA(Ser) + L-serine + ATP = L-seryl-tRNA(Ser) + AMP + diphosphate + H(+)</text>
        <dbReference type="Rhea" id="RHEA:12292"/>
        <dbReference type="Rhea" id="RHEA-COMP:9669"/>
        <dbReference type="Rhea" id="RHEA-COMP:9703"/>
        <dbReference type="ChEBI" id="CHEBI:15378"/>
        <dbReference type="ChEBI" id="CHEBI:30616"/>
        <dbReference type="ChEBI" id="CHEBI:33019"/>
        <dbReference type="ChEBI" id="CHEBI:33384"/>
        <dbReference type="ChEBI" id="CHEBI:78442"/>
        <dbReference type="ChEBI" id="CHEBI:78533"/>
        <dbReference type="ChEBI" id="CHEBI:456215"/>
        <dbReference type="EC" id="6.1.1.11"/>
    </reaction>
</comment>
<evidence type="ECO:0000256" key="2">
    <source>
        <dbReference type="ARBA" id="ARBA00022598"/>
    </source>
</evidence>
<evidence type="ECO:0000259" key="11">
    <source>
        <dbReference type="PROSITE" id="PS50862"/>
    </source>
</evidence>
<evidence type="ECO:0000256" key="7">
    <source>
        <dbReference type="HAMAP-Rule" id="MF_00176"/>
    </source>
</evidence>
<dbReference type="InterPro" id="IPR002317">
    <property type="entry name" value="Ser-tRNA-ligase_type_1"/>
</dbReference>
<feature type="binding site" evidence="7">
    <location>
        <begin position="229"/>
        <end position="231"/>
    </location>
    <ligand>
        <name>L-serine</name>
        <dbReference type="ChEBI" id="CHEBI:33384"/>
    </ligand>
</feature>
<dbReference type="InterPro" id="IPR045864">
    <property type="entry name" value="aa-tRNA-synth_II/BPL/LPL"/>
</dbReference>
<comment type="domain">
    <text evidence="7">Consists of two distinct domains, a catalytic core and a N-terminal extension that is involved in tRNA binding.</text>
</comment>
<comment type="subunit">
    <text evidence="7">Homodimer. The tRNA molecule binds across the dimer.</text>
</comment>
<dbReference type="Gene3D" id="3.30.930.10">
    <property type="entry name" value="Bira Bifunctional Protein, Domain 2"/>
    <property type="match status" value="1"/>
</dbReference>
<feature type="site" description="Important for serine binding" evidence="8">
    <location>
        <position position="383"/>
    </location>
</feature>
<feature type="binding site" evidence="7 8">
    <location>
        <position position="283"/>
    </location>
    <ligand>
        <name>L-serine</name>
        <dbReference type="ChEBI" id="CHEBI:33384"/>
    </ligand>
</feature>
<evidence type="ECO:0000256" key="6">
    <source>
        <dbReference type="ARBA" id="ARBA00023146"/>
    </source>
</evidence>
<dbReference type="InterPro" id="IPR015866">
    <property type="entry name" value="Ser-tRNA-synth_1_N"/>
</dbReference>
<dbReference type="InterPro" id="IPR002314">
    <property type="entry name" value="aa-tRNA-synt_IIb"/>
</dbReference>
<feature type="binding site" evidence="8">
    <location>
        <position position="229"/>
    </location>
    <ligand>
        <name>L-serine</name>
        <dbReference type="ChEBI" id="CHEBI:33384"/>
    </ligand>
</feature>
<dbReference type="GO" id="GO:0016260">
    <property type="term" value="P:selenocysteine biosynthetic process"/>
    <property type="evidence" value="ECO:0007669"/>
    <property type="project" value="UniProtKB-UniRule"/>
</dbReference>
<feature type="binding site" evidence="7">
    <location>
        <position position="383"/>
    </location>
    <ligand>
        <name>L-serine</name>
        <dbReference type="ChEBI" id="CHEBI:33384"/>
    </ligand>
</feature>
<feature type="binding site" evidence="7 9">
    <location>
        <begin position="260"/>
        <end position="262"/>
    </location>
    <ligand>
        <name>ATP</name>
        <dbReference type="ChEBI" id="CHEBI:30616"/>
    </ligand>
</feature>
<dbReference type="HOGENOM" id="CLU_023797_0_1_2"/>
<comment type="subcellular location">
    <subcellularLocation>
        <location evidence="7">Cytoplasm</location>
    </subcellularLocation>
</comment>
<dbReference type="PROSITE" id="PS50862">
    <property type="entry name" value="AA_TRNA_LIGASE_II"/>
    <property type="match status" value="1"/>
</dbReference>
<organism evidence="12 13">
    <name type="scientific">Candidatus Nitrosopumilus sediminis</name>
    <dbReference type="NCBI Taxonomy" id="1229909"/>
    <lineage>
        <taxon>Archaea</taxon>
        <taxon>Nitrososphaerota</taxon>
        <taxon>Nitrososphaeria</taxon>
        <taxon>Nitrosopumilales</taxon>
        <taxon>Nitrosopumilaceae</taxon>
        <taxon>Nitrosopumilus</taxon>
    </lineage>
</organism>
<dbReference type="PANTHER" id="PTHR11778">
    <property type="entry name" value="SERYL-TRNA SYNTHETASE"/>
    <property type="match status" value="1"/>
</dbReference>
<evidence type="ECO:0000256" key="1">
    <source>
        <dbReference type="ARBA" id="ARBA00022490"/>
    </source>
</evidence>
<dbReference type="EMBL" id="CP003843">
    <property type="protein sequence ID" value="AFS83454.1"/>
    <property type="molecule type" value="Genomic_DNA"/>
</dbReference>
<dbReference type="PATRIC" id="fig|1229909.8.peg.1825"/>
<dbReference type="SUPFAM" id="SSF55681">
    <property type="entry name" value="Class II aaRS and biotin synthetases"/>
    <property type="match status" value="1"/>
</dbReference>
<keyword evidence="1 7" id="KW-0963">Cytoplasm</keyword>
<dbReference type="Gene3D" id="1.10.287.40">
    <property type="entry name" value="Serine-tRNA synthetase, tRNA binding domain"/>
    <property type="match status" value="1"/>
</dbReference>
<evidence type="ECO:0000256" key="4">
    <source>
        <dbReference type="ARBA" id="ARBA00022840"/>
    </source>
</evidence>
<keyword evidence="3 7" id="KW-0547">Nucleotide-binding</keyword>
<comment type="catalytic activity">
    <reaction evidence="7">
        <text>tRNA(Sec) + L-serine + ATP = L-seryl-tRNA(Sec) + AMP + diphosphate + H(+)</text>
        <dbReference type="Rhea" id="RHEA:42580"/>
        <dbReference type="Rhea" id="RHEA-COMP:9742"/>
        <dbReference type="Rhea" id="RHEA-COMP:10128"/>
        <dbReference type="ChEBI" id="CHEBI:15378"/>
        <dbReference type="ChEBI" id="CHEBI:30616"/>
        <dbReference type="ChEBI" id="CHEBI:33019"/>
        <dbReference type="ChEBI" id="CHEBI:33384"/>
        <dbReference type="ChEBI" id="CHEBI:78442"/>
        <dbReference type="ChEBI" id="CHEBI:78533"/>
        <dbReference type="ChEBI" id="CHEBI:456215"/>
        <dbReference type="EC" id="6.1.1.11"/>
    </reaction>
</comment>
<gene>
    <name evidence="7" type="primary">serS</name>
    <name evidence="12" type="ORF">NSED_08310</name>
</gene>
<dbReference type="SUPFAM" id="SSF46589">
    <property type="entry name" value="tRNA-binding arm"/>
    <property type="match status" value="1"/>
</dbReference>
<dbReference type="PRINTS" id="PR00981">
    <property type="entry name" value="TRNASYNTHSER"/>
</dbReference>
<keyword evidence="4 7" id="KW-0067">ATP-binding</keyword>
<dbReference type="AlphaFoldDB" id="K0BDD8"/>
<keyword evidence="6 7" id="KW-0030">Aminoacyl-tRNA synthetase</keyword>
<dbReference type="CDD" id="cd00770">
    <property type="entry name" value="SerRS_core"/>
    <property type="match status" value="1"/>
</dbReference>
<dbReference type="InterPro" id="IPR042103">
    <property type="entry name" value="SerRS_1_N_sf"/>
</dbReference>
<comment type="similarity">
    <text evidence="7">Belongs to the class-II aminoacyl-tRNA synthetase family. Type-1 seryl-tRNA synthetase subfamily.</text>
</comment>
<dbReference type="UniPathway" id="UPA00906">
    <property type="reaction ID" value="UER00895"/>
</dbReference>
<feature type="binding site" evidence="8">
    <location>
        <position position="381"/>
    </location>
    <ligand>
        <name>L-serine</name>
        <dbReference type="ChEBI" id="CHEBI:33384"/>
    </ligand>
</feature>
<proteinExistence type="inferred from homology"/>
<dbReference type="Pfam" id="PF02403">
    <property type="entry name" value="Seryl_tRNA_N"/>
    <property type="match status" value="1"/>
</dbReference>
<dbReference type="GO" id="GO:0005524">
    <property type="term" value="F:ATP binding"/>
    <property type="evidence" value="ECO:0007669"/>
    <property type="project" value="UniProtKB-UniRule"/>
</dbReference>
<dbReference type="Proteomes" id="UP000006100">
    <property type="component" value="Chromosome"/>
</dbReference>
<keyword evidence="13" id="KW-1185">Reference proteome</keyword>
<dbReference type="Pfam" id="PF00587">
    <property type="entry name" value="tRNA-synt_2b"/>
    <property type="match status" value="1"/>
</dbReference>
<evidence type="ECO:0000256" key="10">
    <source>
        <dbReference type="SAM" id="Coils"/>
    </source>
</evidence>
<evidence type="ECO:0000256" key="8">
    <source>
        <dbReference type="PIRSR" id="PIRSR001529-1"/>
    </source>
</evidence>
<reference evidence="12 13" key="1">
    <citation type="journal article" date="2012" name="J. Bacteriol.">
        <title>Draft Genome Sequence of an Ammonia-Oxidizing Archaeon, "Candidatus Nitrosopumilus sediminis" AR2, from Svalbard in the Arctic Circle.</title>
        <authorList>
            <person name="Park S.J."/>
            <person name="Kim J.G."/>
            <person name="Jung M.Y."/>
            <person name="Kim S.J."/>
            <person name="Cha I.T."/>
            <person name="Ghai R."/>
            <person name="Martin-Cuadrado A.B."/>
            <person name="Rodriguez-Valera F."/>
            <person name="Rhee S.K."/>
        </authorList>
    </citation>
    <scope>NUCLEOTIDE SEQUENCE [LARGE SCALE GENOMIC DNA]</scope>
    <source>
        <strain evidence="12 13">AR2</strain>
    </source>
</reference>
<keyword evidence="10" id="KW-0175">Coiled coil</keyword>
<feature type="binding site" evidence="9">
    <location>
        <begin position="276"/>
        <end position="279"/>
    </location>
    <ligand>
        <name>ATP</name>
        <dbReference type="ChEBI" id="CHEBI:30616"/>
    </ligand>
</feature>
<name>K0BDD8_9ARCH</name>
<dbReference type="RefSeq" id="WP_014965823.1">
    <property type="nucleotide sequence ID" value="NC_018656.1"/>
</dbReference>
<dbReference type="GO" id="GO:0005737">
    <property type="term" value="C:cytoplasm"/>
    <property type="evidence" value="ECO:0007669"/>
    <property type="project" value="UniProtKB-SubCell"/>
</dbReference>
<evidence type="ECO:0000256" key="5">
    <source>
        <dbReference type="ARBA" id="ARBA00022917"/>
    </source>
</evidence>
<dbReference type="InterPro" id="IPR033729">
    <property type="entry name" value="SerRS_core"/>
</dbReference>
<dbReference type="FunFam" id="3.30.930.10:FF:000048">
    <property type="entry name" value="Serine--tRNA ligase"/>
    <property type="match status" value="1"/>
</dbReference>
<feature type="binding site" evidence="7 9">
    <location>
        <begin position="347"/>
        <end position="350"/>
    </location>
    <ligand>
        <name>ATP</name>
        <dbReference type="ChEBI" id="CHEBI:30616"/>
    </ligand>
</feature>
<feature type="coiled-coil region" evidence="10">
    <location>
        <begin position="68"/>
        <end position="102"/>
    </location>
</feature>